<dbReference type="Pfam" id="PF07728">
    <property type="entry name" value="AAA_5"/>
    <property type="match status" value="1"/>
</dbReference>
<proteinExistence type="predicted"/>
<reference evidence="2" key="1">
    <citation type="submission" date="2021-06" db="EMBL/GenBank/DDBJ databases">
        <title>Updating the genus Pseudomonas: Description of 43 new species and partition of the Pseudomonas putida group.</title>
        <authorList>
            <person name="Girard L."/>
            <person name="Lood C."/>
            <person name="Vandamme P."/>
            <person name="Rokni-Zadeh H."/>
            <person name="Van Noort V."/>
            <person name="Hofte M."/>
            <person name="Lavigne R."/>
            <person name="De Mot R."/>
        </authorList>
    </citation>
    <scope>NUCLEOTIDE SEQUENCE</scope>
    <source>
        <strain evidence="2">SWRI79</strain>
    </source>
</reference>
<dbReference type="RefSeq" id="WP_217858185.1">
    <property type="nucleotide sequence ID" value="NZ_JAHSTV010000012.1"/>
</dbReference>
<dbReference type="Proteomes" id="UP000886900">
    <property type="component" value="Unassembled WGS sequence"/>
</dbReference>
<keyword evidence="3" id="KW-1185">Reference proteome</keyword>
<gene>
    <name evidence="2" type="ORF">KVG95_23915</name>
</gene>
<comment type="caution">
    <text evidence="2">The sequence shown here is derived from an EMBL/GenBank/DDBJ whole genome shotgun (WGS) entry which is preliminary data.</text>
</comment>
<dbReference type="InterPro" id="IPR003593">
    <property type="entry name" value="AAA+_ATPase"/>
</dbReference>
<dbReference type="InterPro" id="IPR052934">
    <property type="entry name" value="Methyl-DNA_Rec/Restrict_Enz"/>
</dbReference>
<accession>A0ABS6Q0X7</accession>
<dbReference type="CDD" id="cd00009">
    <property type="entry name" value="AAA"/>
    <property type="match status" value="1"/>
</dbReference>
<evidence type="ECO:0000313" key="2">
    <source>
        <dbReference type="EMBL" id="MBV4466368.1"/>
    </source>
</evidence>
<dbReference type="PANTHER" id="PTHR37291:SF1">
    <property type="entry name" value="TYPE IV METHYL-DIRECTED RESTRICTION ENZYME ECOKMCRB SUBUNIT"/>
    <property type="match status" value="1"/>
</dbReference>
<name>A0ABS6Q0X7_9PSED</name>
<dbReference type="InterPro" id="IPR011704">
    <property type="entry name" value="ATPase_dyneun-rel_AAA"/>
</dbReference>
<dbReference type="EMBL" id="JAHSTV010000012">
    <property type="protein sequence ID" value="MBV4466368.1"/>
    <property type="molecule type" value="Genomic_DNA"/>
</dbReference>
<organism evidence="2 3">
    <name type="scientific">Pseudomonas farris</name>
    <dbReference type="NCBI Taxonomy" id="2841207"/>
    <lineage>
        <taxon>Bacteria</taxon>
        <taxon>Pseudomonadati</taxon>
        <taxon>Pseudomonadota</taxon>
        <taxon>Gammaproteobacteria</taxon>
        <taxon>Pseudomonadales</taxon>
        <taxon>Pseudomonadaceae</taxon>
        <taxon>Pseudomonas</taxon>
    </lineage>
</organism>
<sequence length="744" mass="83637">MTNTSKGTSAQPVWFVGAAYGKTDDQTQRFLSEGIWENGYNDKHLDLVRSMQVGERIAIKSSYTQLHDLPFDNRGNRVSVMAIKAIGVITENRNDGKQVSVSWTPLQPGRKWFFYTHRGTIWRVVPGDWKNDGLIALTFDDAPQDIQRFCNAPYWRARFGSQGAGLEKFAWTRFYMAIADGLLEYRHNRKALVAGLQEISTRVAALGYLHADTYPNGERGFVRDICPFTVMGAFNRQTTEINRQTIAAEIAKFLGVDQSVPKSFEGVPVLHNLKSWFFPPENKRDADHVDSLWDTFAAAVVYADSEGDQGEVARAAFAKAFENSNGRLGVAWNLTMGLYWARPWALLSLDELSRKFIRNTLAIAINTNGPSKRCNALDYLQVTDILEPRFQEPSYPAHSFPELSLQAWSFEPEVILDNDEELQEELSADEALEVGGVEETIVVYSAIPAYTLDDILIEGCFLEYVELESMLVRLREKKNLILQGPPGTGKTWLAKRLAFALIGSRDIKKIRSVQFHPNLSYEDFVRGWRPNGQGGLALAEGVFMEAIKAALKTPDSTFVVVIEEINRGNPAQIFGELLTLLEAGKRTPSEALELSYPDSDGNRTSVHIPENLHVIGTMNIADRSLALVDLALRRRFAFIGLTPRLGNRWRKWVIEQAGVDARLAQDIEQRMAQLNAKIAEDDRLGQQFQIGHSYVTPSNLLEAGTTRDWFIRVVETEISPLLDEYWADTPARAKEAVANLLLGW</sequence>
<feature type="domain" description="AAA+ ATPase" evidence="1">
    <location>
        <begin position="476"/>
        <end position="646"/>
    </location>
</feature>
<dbReference type="SMART" id="SM00382">
    <property type="entry name" value="AAA"/>
    <property type="match status" value="1"/>
</dbReference>
<evidence type="ECO:0000313" key="3">
    <source>
        <dbReference type="Proteomes" id="UP000886900"/>
    </source>
</evidence>
<protein>
    <submittedName>
        <fullName evidence="2">AAA family ATPase</fullName>
    </submittedName>
</protein>
<evidence type="ECO:0000259" key="1">
    <source>
        <dbReference type="SMART" id="SM00382"/>
    </source>
</evidence>
<dbReference type="PANTHER" id="PTHR37291">
    <property type="entry name" value="5-METHYLCYTOSINE-SPECIFIC RESTRICTION ENZYME B"/>
    <property type="match status" value="1"/>
</dbReference>